<dbReference type="PANTHER" id="PTHR24412">
    <property type="entry name" value="KELCH PROTEIN"/>
    <property type="match status" value="1"/>
</dbReference>
<feature type="signal peptide" evidence="3">
    <location>
        <begin position="1"/>
        <end position="22"/>
    </location>
</feature>
<feature type="non-terminal residue" evidence="5">
    <location>
        <position position="1"/>
    </location>
</feature>
<keyword evidence="3" id="KW-0732">Signal</keyword>
<proteinExistence type="predicted"/>
<dbReference type="Pfam" id="PF01344">
    <property type="entry name" value="Kelch_1"/>
    <property type="match status" value="1"/>
</dbReference>
<accession>A0A0K2TKK4</accession>
<protein>
    <submittedName>
        <fullName evidence="5">Kelchlike family member 12 [Chinchilla lanigera]</fullName>
    </submittedName>
</protein>
<evidence type="ECO:0000256" key="3">
    <source>
        <dbReference type="SAM" id="SignalP"/>
    </source>
</evidence>
<sequence length="468" mass="52845">YSINIMKHSIILFSIYPALVISSNYPANWIKNGECLDFNEAPLEEDVVPGINTNVIKVMDVETVELCSSQCFEYNMCRFFTFYGDVNRTKEDCQLIGFNLKAPCFELKNKCVLLIECIEFSSQCRDCSTGIRPLSDMKETDEKILLFNGDIDNQNYLESGSELMSQDVTNNMEILTINKTCLVESHGLIPRIGSVGVYTKDKILNCGGYSSENFSYLTTCLALDPNNSSNWMNAASLSTPRAYASSVNILERILILGGYDSHEGFLSSVETYKNGTWSISNELTMLKGKSHFCALTTMKNEIVIAGGWNGQYLKEIDLLKFNENGTVTDKWITFPVLMKEPRSDAACVETQIGWERGILIAGGYDKMNTWKGSIEFYSYDEGKWKDLDILPMLSTPRHYHGMSILNSIPIIFGGWNNGALSSIEFLDGKSDKSMNTVTWRSRFDLNLTLRREKFGYTKIPSIFKDLKC</sequence>
<dbReference type="AlphaFoldDB" id="A0A0K2TKK4"/>
<evidence type="ECO:0000313" key="5">
    <source>
        <dbReference type="EMBL" id="CDW26563.1"/>
    </source>
</evidence>
<evidence type="ECO:0000256" key="2">
    <source>
        <dbReference type="ARBA" id="ARBA00022737"/>
    </source>
</evidence>
<gene>
    <name evidence="5" type="primary">Klhl12</name>
</gene>
<dbReference type="Gene3D" id="2.120.10.80">
    <property type="entry name" value="Kelch-type beta propeller"/>
    <property type="match status" value="1"/>
</dbReference>
<dbReference type="PANTHER" id="PTHR24412:SF441">
    <property type="entry name" value="KELCH-LIKE PROTEIN 28"/>
    <property type="match status" value="1"/>
</dbReference>
<feature type="chain" id="PRO_5005487903" evidence="3">
    <location>
        <begin position="23"/>
        <end position="468"/>
    </location>
</feature>
<keyword evidence="1" id="KW-0880">Kelch repeat</keyword>
<dbReference type="InterPro" id="IPR003609">
    <property type="entry name" value="Pan_app"/>
</dbReference>
<evidence type="ECO:0000256" key="1">
    <source>
        <dbReference type="ARBA" id="ARBA00022441"/>
    </source>
</evidence>
<dbReference type="InterPro" id="IPR015915">
    <property type="entry name" value="Kelch-typ_b-propeller"/>
</dbReference>
<feature type="domain" description="Apple" evidence="4">
    <location>
        <begin position="54"/>
        <end position="97"/>
    </location>
</feature>
<dbReference type="EMBL" id="HACA01009202">
    <property type="protein sequence ID" value="CDW26563.1"/>
    <property type="molecule type" value="Transcribed_RNA"/>
</dbReference>
<name>A0A0K2TKK4_LEPSM</name>
<dbReference type="OrthoDB" id="45365at2759"/>
<dbReference type="InterPro" id="IPR006652">
    <property type="entry name" value="Kelch_1"/>
</dbReference>
<evidence type="ECO:0000259" key="4">
    <source>
        <dbReference type="Pfam" id="PF00024"/>
    </source>
</evidence>
<dbReference type="SMART" id="SM00612">
    <property type="entry name" value="Kelch"/>
    <property type="match status" value="4"/>
</dbReference>
<organism evidence="5">
    <name type="scientific">Lepeophtheirus salmonis</name>
    <name type="common">Salmon louse</name>
    <name type="synonym">Caligus salmonis</name>
    <dbReference type="NCBI Taxonomy" id="72036"/>
    <lineage>
        <taxon>Eukaryota</taxon>
        <taxon>Metazoa</taxon>
        <taxon>Ecdysozoa</taxon>
        <taxon>Arthropoda</taxon>
        <taxon>Crustacea</taxon>
        <taxon>Multicrustacea</taxon>
        <taxon>Hexanauplia</taxon>
        <taxon>Copepoda</taxon>
        <taxon>Siphonostomatoida</taxon>
        <taxon>Caligidae</taxon>
        <taxon>Lepeophtheirus</taxon>
    </lineage>
</organism>
<dbReference type="Pfam" id="PF00024">
    <property type="entry name" value="PAN_1"/>
    <property type="match status" value="1"/>
</dbReference>
<dbReference type="SUPFAM" id="SSF117281">
    <property type="entry name" value="Kelch motif"/>
    <property type="match status" value="1"/>
</dbReference>
<reference evidence="5" key="1">
    <citation type="submission" date="2014-05" db="EMBL/GenBank/DDBJ databases">
        <authorList>
            <person name="Chronopoulou M."/>
        </authorList>
    </citation>
    <scope>NUCLEOTIDE SEQUENCE</scope>
    <source>
        <tissue evidence="5">Whole organism</tissue>
    </source>
</reference>
<keyword evidence="2" id="KW-0677">Repeat</keyword>